<proteinExistence type="predicted"/>
<dbReference type="AlphaFoldDB" id="A0A0A2W5Y6"/>
<evidence type="ECO:0000313" key="1">
    <source>
        <dbReference type="EMBL" id="KGQ08384.1"/>
    </source>
</evidence>
<dbReference type="EMBL" id="ANFO01000585">
    <property type="protein sequence ID" value="KGQ08384.1"/>
    <property type="molecule type" value="Genomic_DNA"/>
</dbReference>
<evidence type="ECO:0000313" key="2">
    <source>
        <dbReference type="Proteomes" id="UP000030106"/>
    </source>
</evidence>
<reference evidence="1 2" key="1">
    <citation type="submission" date="2012-10" db="EMBL/GenBank/DDBJ databases">
        <title>Genome sequencing and analysis of entomopathogenic fungi Beauveria bassiana D1-5.</title>
        <authorList>
            <person name="Li Q."/>
            <person name="Wang L."/>
            <person name="Zhang Z."/>
            <person name="Wang Q."/>
            <person name="Ren J."/>
            <person name="Wang M."/>
            <person name="Xu W."/>
            <person name="Wang J."/>
            <person name="Lu Y."/>
            <person name="Du Q."/>
            <person name="Sun Z."/>
        </authorList>
    </citation>
    <scope>NUCLEOTIDE SEQUENCE [LARGE SCALE GENOMIC DNA]</scope>
    <source>
        <strain evidence="1 2">D1-5</strain>
    </source>
</reference>
<protein>
    <submittedName>
        <fullName evidence="1">Uncharacterized protein</fullName>
    </submittedName>
</protein>
<sequence length="185" mass="21446">MPTTIACHTLVCSITWPSRRLTVVARASNAASYRYHESRHCSAASCSPGRFTRVRYCEKCIFPDRFLNLCFNIIIFHKLFINILVNILVDVFRNIFHNLFYNALYNVHVSTNIPNYIPNNTLDHRNLFQCAQSPANLFLRAFVALRLHFESYDDVKTQVNLGNVFHSRSAIHATFIFEYDIDHGL</sequence>
<organism evidence="1 2">
    <name type="scientific">Beauveria bassiana D1-5</name>
    <dbReference type="NCBI Taxonomy" id="1245745"/>
    <lineage>
        <taxon>Eukaryota</taxon>
        <taxon>Fungi</taxon>
        <taxon>Dikarya</taxon>
        <taxon>Ascomycota</taxon>
        <taxon>Pezizomycotina</taxon>
        <taxon>Sordariomycetes</taxon>
        <taxon>Hypocreomycetidae</taxon>
        <taxon>Hypocreales</taxon>
        <taxon>Cordycipitaceae</taxon>
        <taxon>Beauveria</taxon>
    </lineage>
</organism>
<gene>
    <name evidence="1" type="ORF">BBAD15_g6334</name>
</gene>
<accession>A0A0A2W5Y6</accession>
<dbReference type="HOGENOM" id="CLU_1461048_0_0_1"/>
<name>A0A0A2W5Y6_BEABA</name>
<comment type="caution">
    <text evidence="1">The sequence shown here is derived from an EMBL/GenBank/DDBJ whole genome shotgun (WGS) entry which is preliminary data.</text>
</comment>
<dbReference type="Proteomes" id="UP000030106">
    <property type="component" value="Unassembled WGS sequence"/>
</dbReference>